<protein>
    <recommendedName>
        <fullName evidence="4">DUF2818 domain-containing protein</fullName>
    </recommendedName>
</protein>
<feature type="transmembrane region" description="Helical" evidence="1">
    <location>
        <begin position="40"/>
        <end position="61"/>
    </location>
</feature>
<proteinExistence type="predicted"/>
<feature type="transmembrane region" description="Helical" evidence="1">
    <location>
        <begin position="6"/>
        <end position="28"/>
    </location>
</feature>
<dbReference type="InterPro" id="IPR016768">
    <property type="entry name" value="UCP019883"/>
</dbReference>
<keyword evidence="3" id="KW-1185">Reference proteome</keyword>
<dbReference type="RefSeq" id="WP_205407811.1">
    <property type="nucleotide sequence ID" value="NZ_FOMJ01000010.1"/>
</dbReference>
<dbReference type="Proteomes" id="UP000198611">
    <property type="component" value="Unassembled WGS sequence"/>
</dbReference>
<accession>A0A1I1VQC9</accession>
<dbReference type="PIRSF" id="PIRSF019883">
    <property type="entry name" value="UCP019883"/>
    <property type="match status" value="1"/>
</dbReference>
<dbReference type="EMBL" id="FOMJ01000010">
    <property type="protein sequence ID" value="SFD85196.1"/>
    <property type="molecule type" value="Genomic_DNA"/>
</dbReference>
<evidence type="ECO:0008006" key="4">
    <source>
        <dbReference type="Google" id="ProtNLM"/>
    </source>
</evidence>
<evidence type="ECO:0000256" key="1">
    <source>
        <dbReference type="SAM" id="Phobius"/>
    </source>
</evidence>
<name>A0A1I1VQC9_9GAMM</name>
<dbReference type="AlphaFoldDB" id="A0A1I1VQC9"/>
<keyword evidence="1" id="KW-1133">Transmembrane helix</keyword>
<keyword evidence="1" id="KW-0812">Transmembrane</keyword>
<evidence type="ECO:0000313" key="2">
    <source>
        <dbReference type="EMBL" id="SFD85196.1"/>
    </source>
</evidence>
<evidence type="ECO:0000313" key="3">
    <source>
        <dbReference type="Proteomes" id="UP000198611"/>
    </source>
</evidence>
<organism evidence="2 3">
    <name type="scientific">Thiohalospira halophila DSM 15071</name>
    <dbReference type="NCBI Taxonomy" id="1123397"/>
    <lineage>
        <taxon>Bacteria</taxon>
        <taxon>Pseudomonadati</taxon>
        <taxon>Pseudomonadota</taxon>
        <taxon>Gammaproteobacteria</taxon>
        <taxon>Thiohalospirales</taxon>
        <taxon>Thiohalospiraceae</taxon>
        <taxon>Thiohalospira</taxon>
    </lineage>
</organism>
<dbReference type="STRING" id="1123397.SAMN05660831_02443"/>
<gene>
    <name evidence="2" type="ORF">SAMN05660831_02443</name>
</gene>
<dbReference type="Pfam" id="PF10993">
    <property type="entry name" value="DUF2818"/>
    <property type="match status" value="1"/>
</dbReference>
<sequence>MEQTVLVWALIGIALVLANLPWISDLFFFVFEPPGGRKGAWLRLAEWFVYYLIVGGLALGAENRAIGDIHDQDWEFYAVTLSLFAVFAAPAFVWRYQFRPLLQRHRGWK</sequence>
<reference evidence="2 3" key="1">
    <citation type="submission" date="2016-10" db="EMBL/GenBank/DDBJ databases">
        <authorList>
            <person name="de Groot N.N."/>
        </authorList>
    </citation>
    <scope>NUCLEOTIDE SEQUENCE [LARGE SCALE GENOMIC DNA]</scope>
    <source>
        <strain evidence="2 3">HL3</strain>
    </source>
</reference>
<keyword evidence="1" id="KW-0472">Membrane</keyword>
<feature type="transmembrane region" description="Helical" evidence="1">
    <location>
        <begin position="76"/>
        <end position="96"/>
    </location>
</feature>